<dbReference type="RefSeq" id="WP_095133765.1">
    <property type="nucleotide sequence ID" value="NZ_NIBG01000008.1"/>
</dbReference>
<dbReference type="Pfam" id="PF00672">
    <property type="entry name" value="HAMP"/>
    <property type="match status" value="1"/>
</dbReference>
<organism evidence="14 15">
    <name type="scientific">Anaeromicrobium sediminis</name>
    <dbReference type="NCBI Taxonomy" id="1478221"/>
    <lineage>
        <taxon>Bacteria</taxon>
        <taxon>Bacillati</taxon>
        <taxon>Bacillota</taxon>
        <taxon>Clostridia</taxon>
        <taxon>Peptostreptococcales</taxon>
        <taxon>Thermotaleaceae</taxon>
        <taxon>Anaeromicrobium</taxon>
    </lineage>
</organism>
<evidence type="ECO:0000259" key="13">
    <source>
        <dbReference type="PROSITE" id="PS50885"/>
    </source>
</evidence>
<dbReference type="Gene3D" id="1.10.287.950">
    <property type="entry name" value="Methyl-accepting chemotaxis protein"/>
    <property type="match status" value="1"/>
</dbReference>
<dbReference type="EMBL" id="NIBG01000008">
    <property type="protein sequence ID" value="PAB59385.1"/>
    <property type="molecule type" value="Genomic_DNA"/>
</dbReference>
<dbReference type="PROSITE" id="PS50111">
    <property type="entry name" value="CHEMOTAXIS_TRANSDUC_2"/>
    <property type="match status" value="1"/>
</dbReference>
<keyword evidence="4 11" id="KW-0812">Transmembrane</keyword>
<accession>A0A267MKH1</accession>
<dbReference type="InterPro" id="IPR004089">
    <property type="entry name" value="MCPsignal_dom"/>
</dbReference>
<dbReference type="SUPFAM" id="SSF58104">
    <property type="entry name" value="Methyl-accepting chemotaxis protein (MCP) signaling domain"/>
    <property type="match status" value="1"/>
</dbReference>
<dbReference type="Gene3D" id="6.10.340.10">
    <property type="match status" value="1"/>
</dbReference>
<dbReference type="Gene3D" id="3.30.450.20">
    <property type="entry name" value="PAS domain"/>
    <property type="match status" value="1"/>
</dbReference>
<dbReference type="GO" id="GO:0005886">
    <property type="term" value="C:plasma membrane"/>
    <property type="evidence" value="ECO:0007669"/>
    <property type="project" value="UniProtKB-SubCell"/>
</dbReference>
<keyword evidence="6 11" id="KW-0472">Membrane</keyword>
<keyword evidence="7 9" id="KW-0807">Transducer</keyword>
<dbReference type="PANTHER" id="PTHR32089">
    <property type="entry name" value="METHYL-ACCEPTING CHEMOTAXIS PROTEIN MCPB"/>
    <property type="match status" value="1"/>
</dbReference>
<dbReference type="CDD" id="cd12912">
    <property type="entry name" value="PDC2_MCP_like"/>
    <property type="match status" value="1"/>
</dbReference>
<dbReference type="InterPro" id="IPR033479">
    <property type="entry name" value="dCache_1"/>
</dbReference>
<dbReference type="SMART" id="SM00283">
    <property type="entry name" value="MA"/>
    <property type="match status" value="1"/>
</dbReference>
<evidence type="ECO:0000256" key="4">
    <source>
        <dbReference type="ARBA" id="ARBA00022692"/>
    </source>
</evidence>
<gene>
    <name evidence="14" type="ORF">CCE28_11035</name>
</gene>
<evidence type="ECO:0000259" key="12">
    <source>
        <dbReference type="PROSITE" id="PS50111"/>
    </source>
</evidence>
<protein>
    <recommendedName>
        <fullName evidence="16">Methyl-accepting chemotaxis protein</fullName>
    </recommendedName>
</protein>
<evidence type="ECO:0000256" key="1">
    <source>
        <dbReference type="ARBA" id="ARBA00004651"/>
    </source>
</evidence>
<reference evidence="14 15" key="1">
    <citation type="submission" date="2017-06" db="EMBL/GenBank/DDBJ databases">
        <title>Draft genome sequence of anaerobic fermentative bacterium Anaeromicrobium sediminis DY2726D isolated from West Pacific Ocean sediments.</title>
        <authorList>
            <person name="Zeng X."/>
        </authorList>
    </citation>
    <scope>NUCLEOTIDE SEQUENCE [LARGE SCALE GENOMIC DNA]</scope>
    <source>
        <strain evidence="14 15">DY2726D</strain>
    </source>
</reference>
<evidence type="ECO:0000256" key="9">
    <source>
        <dbReference type="PROSITE-ProRule" id="PRU00284"/>
    </source>
</evidence>
<dbReference type="SMART" id="SM00304">
    <property type="entry name" value="HAMP"/>
    <property type="match status" value="1"/>
</dbReference>
<dbReference type="Pfam" id="PF02743">
    <property type="entry name" value="dCache_1"/>
    <property type="match status" value="1"/>
</dbReference>
<dbReference type="InterPro" id="IPR003660">
    <property type="entry name" value="HAMP_dom"/>
</dbReference>
<dbReference type="Proteomes" id="UP000216024">
    <property type="component" value="Unassembled WGS sequence"/>
</dbReference>
<name>A0A267MKH1_9FIRM</name>
<evidence type="ECO:0000256" key="2">
    <source>
        <dbReference type="ARBA" id="ARBA00022475"/>
    </source>
</evidence>
<evidence type="ECO:0000256" key="3">
    <source>
        <dbReference type="ARBA" id="ARBA00022500"/>
    </source>
</evidence>
<dbReference type="GO" id="GO:0007165">
    <property type="term" value="P:signal transduction"/>
    <property type="evidence" value="ECO:0007669"/>
    <property type="project" value="UniProtKB-KW"/>
</dbReference>
<dbReference type="OrthoDB" id="597657at2"/>
<feature type="region of interest" description="Disordered" evidence="10">
    <location>
        <begin position="621"/>
        <end position="652"/>
    </location>
</feature>
<dbReference type="PROSITE" id="PS50885">
    <property type="entry name" value="HAMP"/>
    <property type="match status" value="1"/>
</dbReference>
<evidence type="ECO:0000256" key="11">
    <source>
        <dbReference type="SAM" id="Phobius"/>
    </source>
</evidence>
<feature type="domain" description="HAMP" evidence="13">
    <location>
        <begin position="304"/>
        <end position="359"/>
    </location>
</feature>
<evidence type="ECO:0000313" key="15">
    <source>
        <dbReference type="Proteomes" id="UP000216024"/>
    </source>
</evidence>
<evidence type="ECO:0008006" key="16">
    <source>
        <dbReference type="Google" id="ProtNLM"/>
    </source>
</evidence>
<evidence type="ECO:0000256" key="5">
    <source>
        <dbReference type="ARBA" id="ARBA00022989"/>
    </source>
</evidence>
<keyword evidence="15" id="KW-1185">Reference proteome</keyword>
<dbReference type="GO" id="GO:0006935">
    <property type="term" value="P:chemotaxis"/>
    <property type="evidence" value="ECO:0007669"/>
    <property type="project" value="UniProtKB-KW"/>
</dbReference>
<keyword evidence="2" id="KW-1003">Cell membrane</keyword>
<feature type="domain" description="Methyl-accepting transducer" evidence="12">
    <location>
        <begin position="378"/>
        <end position="635"/>
    </location>
</feature>
<evidence type="ECO:0000256" key="7">
    <source>
        <dbReference type="ARBA" id="ARBA00023224"/>
    </source>
</evidence>
<feature type="compositionally biased region" description="Polar residues" evidence="10">
    <location>
        <begin position="621"/>
        <end position="637"/>
    </location>
</feature>
<evidence type="ECO:0000256" key="8">
    <source>
        <dbReference type="ARBA" id="ARBA00029447"/>
    </source>
</evidence>
<proteinExistence type="inferred from homology"/>
<sequence length="664" mass="72980">MKSIKKTLMIYIFCLVMVSVNILGIAAYMNSSNALITNEKKNLLAIAKESSKVFESRITAELHQLEKIAIRDEVVNSQISMEEKMTFLKEQASIHGYNIMDIIDLNGHAVATNGSTYELKEREYFKRAIKGESNVSNPIVSKEDGSTVIVLAVPMKENGIITSVLAVIQNGDFLSNMIKDVKIGETGYAYMVDERGGVVAHKDNELVVSRYNVIDEVANDPGLEELSRLTKRMIKDEMDAGEYTFRGEEKFLGFTPIKGTNWKLAIVATQDEVLGELDSLGESMLLWSGIVLVLGLAMAYLLGSHIGKPIGLVTTHANKLANGDLSDNVEEKLLKRKDEVGQLASAFNLMNDSFRDMINSIKDSSEQLHISAENFIKVSEEMSYASEDVSKTAEEIASGATSQARDTESGSEKLNLLGEDIEKNQEYMKELNESIKRVESFVESGLNIVNDLNKKADESDRAVKEVYDGILETNRSSEKIGQASEVISSIAEQTNLLALNAAIEAARAGEAGKGFAVVAEEIRKLAEQSSMSTSQIDEAVSELQRNSSASVHTIEKVLNIIEEQQVSTKNTGEKYKEIEVAIDSTSHSIERLNESSGEMENRKKALLDVMGNLSAVAQQNAASTEEVSASMEEQSATMEEVANSSRSLRDLSNNLKENISKFKI</sequence>
<dbReference type="AlphaFoldDB" id="A0A267MKH1"/>
<dbReference type="PANTHER" id="PTHR32089:SF114">
    <property type="entry name" value="METHYL-ACCEPTING CHEMOTAXIS PROTEIN MCPB"/>
    <property type="match status" value="1"/>
</dbReference>
<evidence type="ECO:0000256" key="10">
    <source>
        <dbReference type="SAM" id="MobiDB-lite"/>
    </source>
</evidence>
<dbReference type="Pfam" id="PF00015">
    <property type="entry name" value="MCPsignal"/>
    <property type="match status" value="1"/>
</dbReference>
<feature type="compositionally biased region" description="Low complexity" evidence="10">
    <location>
        <begin position="643"/>
        <end position="652"/>
    </location>
</feature>
<evidence type="ECO:0000313" key="14">
    <source>
        <dbReference type="EMBL" id="PAB59385.1"/>
    </source>
</evidence>
<evidence type="ECO:0000256" key="6">
    <source>
        <dbReference type="ARBA" id="ARBA00023136"/>
    </source>
</evidence>
<keyword evidence="3" id="KW-0145">Chemotaxis</keyword>
<keyword evidence="5 11" id="KW-1133">Transmembrane helix</keyword>
<feature type="transmembrane region" description="Helical" evidence="11">
    <location>
        <begin position="7"/>
        <end position="29"/>
    </location>
</feature>
<comment type="similarity">
    <text evidence="8">Belongs to the methyl-accepting chemotaxis (MCP) protein family.</text>
</comment>
<comment type="subcellular location">
    <subcellularLocation>
        <location evidence="1">Cell membrane</location>
        <topology evidence="1">Multi-pass membrane protein</topology>
    </subcellularLocation>
</comment>
<comment type="caution">
    <text evidence="14">The sequence shown here is derived from an EMBL/GenBank/DDBJ whole genome shotgun (WGS) entry which is preliminary data.</text>
</comment>
<dbReference type="CDD" id="cd06225">
    <property type="entry name" value="HAMP"/>
    <property type="match status" value="1"/>
</dbReference>